<dbReference type="AlphaFoldDB" id="A0AAV6VPW1"/>
<evidence type="ECO:0000256" key="4">
    <source>
        <dbReference type="ARBA" id="ARBA00023002"/>
    </source>
</evidence>
<comment type="similarity">
    <text evidence="2 8">Belongs to the cytochrome P450 family.</text>
</comment>
<keyword evidence="9" id="KW-0812">Transmembrane</keyword>
<dbReference type="GO" id="GO:0006082">
    <property type="term" value="P:organic acid metabolic process"/>
    <property type="evidence" value="ECO:0007669"/>
    <property type="project" value="TreeGrafter"/>
</dbReference>
<keyword evidence="7 8" id="KW-0349">Heme</keyword>
<evidence type="ECO:0000256" key="1">
    <source>
        <dbReference type="ARBA" id="ARBA00001971"/>
    </source>
</evidence>
<feature type="transmembrane region" description="Helical" evidence="9">
    <location>
        <begin position="21"/>
        <end position="39"/>
    </location>
</feature>
<dbReference type="PANTHER" id="PTHR24300:SF403">
    <property type="entry name" value="CYTOCHROME P450 306A1"/>
    <property type="match status" value="1"/>
</dbReference>
<dbReference type="PRINTS" id="PR00385">
    <property type="entry name" value="P450"/>
</dbReference>
<keyword evidence="4 8" id="KW-0560">Oxidoreductase</keyword>
<dbReference type="EMBL" id="JAFNEN010000050">
    <property type="protein sequence ID" value="KAG8197776.1"/>
    <property type="molecule type" value="Genomic_DNA"/>
</dbReference>
<name>A0AAV6VPW1_9ARAC</name>
<dbReference type="Gene3D" id="1.10.630.10">
    <property type="entry name" value="Cytochrome P450"/>
    <property type="match status" value="1"/>
</dbReference>
<evidence type="ECO:0000256" key="2">
    <source>
        <dbReference type="ARBA" id="ARBA00010617"/>
    </source>
</evidence>
<dbReference type="InterPro" id="IPR036396">
    <property type="entry name" value="Cyt_P450_sf"/>
</dbReference>
<comment type="cofactor">
    <cofactor evidence="1 7">
        <name>heme</name>
        <dbReference type="ChEBI" id="CHEBI:30413"/>
    </cofactor>
</comment>
<proteinExistence type="inferred from homology"/>
<accession>A0AAV6VPW1</accession>
<dbReference type="InterPro" id="IPR050182">
    <property type="entry name" value="Cytochrome_P450_fam2"/>
</dbReference>
<evidence type="ECO:0000256" key="3">
    <source>
        <dbReference type="ARBA" id="ARBA00022723"/>
    </source>
</evidence>
<dbReference type="GO" id="GO:0005506">
    <property type="term" value="F:iron ion binding"/>
    <property type="evidence" value="ECO:0007669"/>
    <property type="project" value="InterPro"/>
</dbReference>
<dbReference type="InterPro" id="IPR002401">
    <property type="entry name" value="Cyt_P450_E_grp-I"/>
</dbReference>
<keyword evidence="3 7" id="KW-0479">Metal-binding</keyword>
<evidence type="ECO:0000256" key="9">
    <source>
        <dbReference type="SAM" id="Phobius"/>
    </source>
</evidence>
<feature type="binding site" description="axial binding residue" evidence="7">
    <location>
        <position position="451"/>
    </location>
    <ligand>
        <name>heme</name>
        <dbReference type="ChEBI" id="CHEBI:30413"/>
    </ligand>
    <ligandPart>
        <name>Fe</name>
        <dbReference type="ChEBI" id="CHEBI:18248"/>
    </ligandPart>
</feature>
<dbReference type="PANTHER" id="PTHR24300">
    <property type="entry name" value="CYTOCHROME P450 508A4-RELATED"/>
    <property type="match status" value="1"/>
</dbReference>
<keyword evidence="9" id="KW-0472">Membrane</keyword>
<dbReference type="GO" id="GO:0005737">
    <property type="term" value="C:cytoplasm"/>
    <property type="evidence" value="ECO:0007669"/>
    <property type="project" value="TreeGrafter"/>
</dbReference>
<dbReference type="Proteomes" id="UP000827092">
    <property type="component" value="Unassembled WGS sequence"/>
</dbReference>
<keyword evidence="5 7" id="KW-0408">Iron</keyword>
<organism evidence="10 11">
    <name type="scientific">Oedothorax gibbosus</name>
    <dbReference type="NCBI Taxonomy" id="931172"/>
    <lineage>
        <taxon>Eukaryota</taxon>
        <taxon>Metazoa</taxon>
        <taxon>Ecdysozoa</taxon>
        <taxon>Arthropoda</taxon>
        <taxon>Chelicerata</taxon>
        <taxon>Arachnida</taxon>
        <taxon>Araneae</taxon>
        <taxon>Araneomorphae</taxon>
        <taxon>Entelegynae</taxon>
        <taxon>Araneoidea</taxon>
        <taxon>Linyphiidae</taxon>
        <taxon>Erigoninae</taxon>
        <taxon>Oedothorax</taxon>
    </lineage>
</organism>
<dbReference type="Pfam" id="PF00067">
    <property type="entry name" value="p450"/>
    <property type="match status" value="1"/>
</dbReference>
<dbReference type="GO" id="GO:0020037">
    <property type="term" value="F:heme binding"/>
    <property type="evidence" value="ECO:0007669"/>
    <property type="project" value="InterPro"/>
</dbReference>
<dbReference type="FunFam" id="1.10.630.10:FF:000036">
    <property type="entry name" value="CYtochrome P450 family"/>
    <property type="match status" value="1"/>
</dbReference>
<dbReference type="InterPro" id="IPR017972">
    <property type="entry name" value="Cyt_P450_CS"/>
</dbReference>
<keyword evidence="9" id="KW-1133">Transmembrane helix</keyword>
<evidence type="ECO:0000313" key="10">
    <source>
        <dbReference type="EMBL" id="KAG8197776.1"/>
    </source>
</evidence>
<evidence type="ECO:0008006" key="12">
    <source>
        <dbReference type="Google" id="ProtNLM"/>
    </source>
</evidence>
<dbReference type="PRINTS" id="PR00463">
    <property type="entry name" value="EP450I"/>
</dbReference>
<evidence type="ECO:0000313" key="11">
    <source>
        <dbReference type="Proteomes" id="UP000827092"/>
    </source>
</evidence>
<dbReference type="GO" id="GO:0008395">
    <property type="term" value="F:steroid hydroxylase activity"/>
    <property type="evidence" value="ECO:0007669"/>
    <property type="project" value="TreeGrafter"/>
</dbReference>
<evidence type="ECO:0000256" key="8">
    <source>
        <dbReference type="RuleBase" id="RU000461"/>
    </source>
</evidence>
<evidence type="ECO:0000256" key="7">
    <source>
        <dbReference type="PIRSR" id="PIRSR602401-1"/>
    </source>
</evidence>
<protein>
    <recommendedName>
        <fullName evidence="12">Cytochrome P450</fullName>
    </recommendedName>
</protein>
<dbReference type="GO" id="GO:0016712">
    <property type="term" value="F:oxidoreductase activity, acting on paired donors, with incorporation or reduction of molecular oxygen, reduced flavin or flavoprotein as one donor, and incorporation of one atom of oxygen"/>
    <property type="evidence" value="ECO:0007669"/>
    <property type="project" value="TreeGrafter"/>
</dbReference>
<gene>
    <name evidence="10" type="ORF">JTE90_006477</name>
</gene>
<reference evidence="10 11" key="1">
    <citation type="journal article" date="2022" name="Nat. Ecol. Evol.">
        <title>A masculinizing supergene underlies an exaggerated male reproductive morph in a spider.</title>
        <authorList>
            <person name="Hendrickx F."/>
            <person name="De Corte Z."/>
            <person name="Sonet G."/>
            <person name="Van Belleghem S.M."/>
            <person name="Kostlbacher S."/>
            <person name="Vangestel C."/>
        </authorList>
    </citation>
    <scope>NUCLEOTIDE SEQUENCE [LARGE SCALE GENOMIC DNA]</scope>
    <source>
        <strain evidence="10">W744_W776</strain>
    </source>
</reference>
<keyword evidence="6 8" id="KW-0503">Monooxygenase</keyword>
<dbReference type="GO" id="GO:0006805">
    <property type="term" value="P:xenobiotic metabolic process"/>
    <property type="evidence" value="ECO:0007669"/>
    <property type="project" value="TreeGrafter"/>
</dbReference>
<dbReference type="PROSITE" id="PS00086">
    <property type="entry name" value="CYTOCHROME_P450"/>
    <property type="match status" value="1"/>
</dbReference>
<comment type="caution">
    <text evidence="10">The sequence shown here is derived from an EMBL/GenBank/DDBJ whole genome shotgun (WGS) entry which is preliminary data.</text>
</comment>
<dbReference type="InterPro" id="IPR001128">
    <property type="entry name" value="Cyt_P450"/>
</dbReference>
<dbReference type="SUPFAM" id="SSF48264">
    <property type="entry name" value="Cytochrome P450"/>
    <property type="match status" value="1"/>
</dbReference>
<keyword evidence="11" id="KW-1185">Reference proteome</keyword>
<evidence type="ECO:0000256" key="6">
    <source>
        <dbReference type="ARBA" id="ARBA00023033"/>
    </source>
</evidence>
<evidence type="ECO:0000256" key="5">
    <source>
        <dbReference type="ARBA" id="ARBA00023004"/>
    </source>
</evidence>
<sequence>MSQVQTSIWAFVTRARAFESEILIALVVLVVSYFLLNAWRERRNLPPGPYGLPIAGYIPFISDPFWDFHKLGEKYGDIFSVNMGSQTVVCLHGVEAIKEALARPDFLGRPISGPMKLFNEDSVFFMNDVHKWREQRRFVLQSMRDLGLGKTQTEGEIMDEIHHFLDILRDHNGTPMDLNKPLTPSMSNNICTLVFGKRYEYEDPDRVFLDENFEMGIEGFDQTSIAGFFPWLLKIPVVSNFMAIDQAVQAFQNIKTFFKAVITKHRNTFDPKNMRDFIDRFINEQNSKQPKDPNTTFNDDTLVGNVLDLFSAGSETVRTSIMWCIYVVSAFPQYQEKVKEEILEVMGPDRDAEYQDLKSMPFTHSFILEVMRWKTIIPLNVPRCTLSDAKICGYHIPKNVTVLFNLWNAHHDPNYWTDPESFIPDRFITKDGKSVSRPAHFMPFSAGKRVCPGEPMAIMEMFLYFTSILQKFQVVFPDGYKPTFQAAMKATYRLDPYKVRFLARS</sequence>